<evidence type="ECO:0000313" key="5">
    <source>
        <dbReference type="Proteomes" id="UP001190700"/>
    </source>
</evidence>
<dbReference type="EMBL" id="LGRX02031010">
    <property type="protein sequence ID" value="KAK3245102.1"/>
    <property type="molecule type" value="Genomic_DNA"/>
</dbReference>
<comment type="caution">
    <text evidence="4">The sequence shown here is derived from an EMBL/GenBank/DDBJ whole genome shotgun (WGS) entry which is preliminary data.</text>
</comment>
<feature type="non-terminal residue" evidence="4">
    <location>
        <position position="369"/>
    </location>
</feature>
<name>A0AAE0BYG7_9CHLO</name>
<sequence>MPHSRRSLLVCVILSSIFTTSASNEGSEVAGDTAFPVYLREMTVFKLHEFHMWQGDPEFFIKCAAGKSQIQIPEVTETNKLYTWASQERFITILHSNDCEDCSLKEDDKLYAEKVATFSLCAADFTKNASQSIRLSREGEFEALFDCPTCAATTPPASLPPARRWRFVSTKGAEFVEHDDHEGHEAEHLWDIEQMGAYADASCQGEALQPAHVRMLGNDEGPWDSKDEDDPLGVPYIPRTERWFTYEPAWGGSRIELEFDSAVAVRCLMFRTYRGDEHRASRFPQEGVLEWSVDPEGKTWTPAEKFKNIDQDSPVKAALHAVRRQKAAQRHYMREEHPEAQAALHAVRGRGAGGTACGEEQRRRRHCMR</sequence>
<accession>A0AAE0BYG7</accession>
<keyword evidence="5" id="KW-1185">Reference proteome</keyword>
<keyword evidence="2" id="KW-0732">Signal</keyword>
<dbReference type="Pfam" id="PF25829">
    <property type="entry name" value="DUF7953"/>
    <property type="match status" value="1"/>
</dbReference>
<evidence type="ECO:0000259" key="3">
    <source>
        <dbReference type="Pfam" id="PF25829"/>
    </source>
</evidence>
<feature type="region of interest" description="Disordered" evidence="1">
    <location>
        <begin position="348"/>
        <end position="369"/>
    </location>
</feature>
<evidence type="ECO:0000256" key="1">
    <source>
        <dbReference type="SAM" id="MobiDB-lite"/>
    </source>
</evidence>
<dbReference type="Proteomes" id="UP001190700">
    <property type="component" value="Unassembled WGS sequence"/>
</dbReference>
<reference evidence="4 5" key="1">
    <citation type="journal article" date="2015" name="Genome Biol. Evol.">
        <title>Comparative Genomics of a Bacterivorous Green Alga Reveals Evolutionary Causalities and Consequences of Phago-Mixotrophic Mode of Nutrition.</title>
        <authorList>
            <person name="Burns J.A."/>
            <person name="Paasch A."/>
            <person name="Narechania A."/>
            <person name="Kim E."/>
        </authorList>
    </citation>
    <scope>NUCLEOTIDE SEQUENCE [LARGE SCALE GENOMIC DNA]</scope>
    <source>
        <strain evidence="4 5">PLY_AMNH</strain>
    </source>
</reference>
<evidence type="ECO:0000256" key="2">
    <source>
        <dbReference type="SAM" id="SignalP"/>
    </source>
</evidence>
<protein>
    <recommendedName>
        <fullName evidence="3">DUF7953 domain-containing protein</fullName>
    </recommendedName>
</protein>
<evidence type="ECO:0000313" key="4">
    <source>
        <dbReference type="EMBL" id="KAK3245102.1"/>
    </source>
</evidence>
<dbReference type="AlphaFoldDB" id="A0AAE0BYG7"/>
<feature type="chain" id="PRO_5042130668" description="DUF7953 domain-containing protein" evidence="2">
    <location>
        <begin position="24"/>
        <end position="369"/>
    </location>
</feature>
<proteinExistence type="predicted"/>
<gene>
    <name evidence="4" type="ORF">CYMTET_45311</name>
</gene>
<organism evidence="4 5">
    <name type="scientific">Cymbomonas tetramitiformis</name>
    <dbReference type="NCBI Taxonomy" id="36881"/>
    <lineage>
        <taxon>Eukaryota</taxon>
        <taxon>Viridiplantae</taxon>
        <taxon>Chlorophyta</taxon>
        <taxon>Pyramimonadophyceae</taxon>
        <taxon>Pyramimonadales</taxon>
        <taxon>Pyramimonadaceae</taxon>
        <taxon>Cymbomonas</taxon>
    </lineage>
</organism>
<feature type="domain" description="DUF7953" evidence="3">
    <location>
        <begin position="37"/>
        <end position="148"/>
    </location>
</feature>
<dbReference type="InterPro" id="IPR057713">
    <property type="entry name" value="DUF7953"/>
</dbReference>
<feature type="signal peptide" evidence="2">
    <location>
        <begin position="1"/>
        <end position="23"/>
    </location>
</feature>